<reference evidence="2" key="1">
    <citation type="submission" date="2021-03" db="EMBL/GenBank/DDBJ databases">
        <title>Comparative genomics and phylogenomic investigation of the class Geoglossomycetes provide insights into ecological specialization and systematics.</title>
        <authorList>
            <person name="Melie T."/>
            <person name="Pirro S."/>
            <person name="Miller A.N."/>
            <person name="Quandt A."/>
        </authorList>
    </citation>
    <scope>NUCLEOTIDE SEQUENCE</scope>
    <source>
        <strain evidence="2">CAQ_001_2017</strain>
    </source>
</reference>
<evidence type="ECO:0008006" key="4">
    <source>
        <dbReference type="Google" id="ProtNLM"/>
    </source>
</evidence>
<name>A0A9P8KTZ2_9PEZI</name>
<dbReference type="EMBL" id="JAGHQM010004563">
    <property type="protein sequence ID" value="KAH0533998.1"/>
    <property type="molecule type" value="Genomic_DNA"/>
</dbReference>
<sequence>MVGLYHEALADGQLQAFLAQEQRPRYLNTGVWKFSRHPNYFGTTTVWWGMWLVAMDGNAHDCWWTIVGPVLNTIMLTSVLGSAFQDNYMGSRPEYQELMARTRRFLPLPLSAKVQRENAAKMQASRRAQADAESEGASDSQPTLGVR</sequence>
<dbReference type="PANTHER" id="PTHR32251:SF17">
    <property type="entry name" value="STEROID 5-ALPHA REDUCTASE C-TERMINAL DOMAIN-CONTAINING PROTEIN"/>
    <property type="match status" value="1"/>
</dbReference>
<feature type="compositionally biased region" description="Polar residues" evidence="1">
    <location>
        <begin position="137"/>
        <end position="147"/>
    </location>
</feature>
<evidence type="ECO:0000313" key="3">
    <source>
        <dbReference type="Proteomes" id="UP000750711"/>
    </source>
</evidence>
<protein>
    <recommendedName>
        <fullName evidence="4">Steroid 5-alpha reductase C-terminal domain-containing protein</fullName>
    </recommendedName>
</protein>
<dbReference type="PANTHER" id="PTHR32251">
    <property type="entry name" value="3-OXO-5-ALPHA-STEROID 4-DEHYDROGENASE"/>
    <property type="match status" value="1"/>
</dbReference>
<dbReference type="Proteomes" id="UP000750711">
    <property type="component" value="Unassembled WGS sequence"/>
</dbReference>
<dbReference type="Gene3D" id="1.20.120.1630">
    <property type="match status" value="1"/>
</dbReference>
<evidence type="ECO:0000313" key="2">
    <source>
        <dbReference type="EMBL" id="KAH0533998.1"/>
    </source>
</evidence>
<organism evidence="2 3">
    <name type="scientific">Trichoglossum hirsutum</name>
    <dbReference type="NCBI Taxonomy" id="265104"/>
    <lineage>
        <taxon>Eukaryota</taxon>
        <taxon>Fungi</taxon>
        <taxon>Dikarya</taxon>
        <taxon>Ascomycota</taxon>
        <taxon>Pezizomycotina</taxon>
        <taxon>Geoglossomycetes</taxon>
        <taxon>Geoglossales</taxon>
        <taxon>Geoglossaceae</taxon>
        <taxon>Trichoglossum</taxon>
    </lineage>
</organism>
<dbReference type="GO" id="GO:0016020">
    <property type="term" value="C:membrane"/>
    <property type="evidence" value="ECO:0007669"/>
    <property type="project" value="TreeGrafter"/>
</dbReference>
<proteinExistence type="predicted"/>
<keyword evidence="3" id="KW-1185">Reference proteome</keyword>
<dbReference type="InterPro" id="IPR010721">
    <property type="entry name" value="UstE-like"/>
</dbReference>
<dbReference type="AlphaFoldDB" id="A0A9P8KTZ2"/>
<gene>
    <name evidence="2" type="ORF">GP486_008942</name>
</gene>
<evidence type="ECO:0000256" key="1">
    <source>
        <dbReference type="SAM" id="MobiDB-lite"/>
    </source>
</evidence>
<comment type="caution">
    <text evidence="2">The sequence shown here is derived from an EMBL/GenBank/DDBJ whole genome shotgun (WGS) entry which is preliminary data.</text>
</comment>
<feature type="region of interest" description="Disordered" evidence="1">
    <location>
        <begin position="116"/>
        <end position="147"/>
    </location>
</feature>
<accession>A0A9P8KTZ2</accession>
<dbReference type="Pfam" id="PF06966">
    <property type="entry name" value="DUF1295"/>
    <property type="match status" value="1"/>
</dbReference>